<keyword evidence="2" id="KW-1185">Reference proteome</keyword>
<sequence length="64" mass="7510">MARHVSSILPFIMPWNMNENDILDLEAFQENLQQYISYLAIVNTGVVLPDSQRKIEMPLNDRYL</sequence>
<name>A0A9D4YP41_RHISA</name>
<dbReference type="EMBL" id="JABSTV010001245">
    <property type="protein sequence ID" value="KAH7983264.1"/>
    <property type="molecule type" value="Genomic_DNA"/>
</dbReference>
<protein>
    <submittedName>
        <fullName evidence="1">Uncharacterized protein</fullName>
    </submittedName>
</protein>
<evidence type="ECO:0000313" key="1">
    <source>
        <dbReference type="EMBL" id="KAH7983264.1"/>
    </source>
</evidence>
<reference evidence="1" key="1">
    <citation type="journal article" date="2020" name="Cell">
        <title>Large-Scale Comparative Analyses of Tick Genomes Elucidate Their Genetic Diversity and Vector Capacities.</title>
        <authorList>
            <consortium name="Tick Genome and Microbiome Consortium (TIGMIC)"/>
            <person name="Jia N."/>
            <person name="Wang J."/>
            <person name="Shi W."/>
            <person name="Du L."/>
            <person name="Sun Y."/>
            <person name="Zhan W."/>
            <person name="Jiang J.F."/>
            <person name="Wang Q."/>
            <person name="Zhang B."/>
            <person name="Ji P."/>
            <person name="Bell-Sakyi L."/>
            <person name="Cui X.M."/>
            <person name="Yuan T.T."/>
            <person name="Jiang B.G."/>
            <person name="Yang W.F."/>
            <person name="Lam T.T."/>
            <person name="Chang Q.C."/>
            <person name="Ding S.J."/>
            <person name="Wang X.J."/>
            <person name="Zhu J.G."/>
            <person name="Ruan X.D."/>
            <person name="Zhao L."/>
            <person name="Wei J.T."/>
            <person name="Ye R.Z."/>
            <person name="Que T.C."/>
            <person name="Du C.H."/>
            <person name="Zhou Y.H."/>
            <person name="Cheng J.X."/>
            <person name="Dai P.F."/>
            <person name="Guo W.B."/>
            <person name="Han X.H."/>
            <person name="Huang E.J."/>
            <person name="Li L.F."/>
            <person name="Wei W."/>
            <person name="Gao Y.C."/>
            <person name="Liu J.Z."/>
            <person name="Shao H.Z."/>
            <person name="Wang X."/>
            <person name="Wang C.C."/>
            <person name="Yang T.C."/>
            <person name="Huo Q.B."/>
            <person name="Li W."/>
            <person name="Chen H.Y."/>
            <person name="Chen S.E."/>
            <person name="Zhou L.G."/>
            <person name="Ni X.B."/>
            <person name="Tian J.H."/>
            <person name="Sheng Y."/>
            <person name="Liu T."/>
            <person name="Pan Y.S."/>
            <person name="Xia L.Y."/>
            <person name="Li J."/>
            <person name="Zhao F."/>
            <person name="Cao W.C."/>
        </authorList>
    </citation>
    <scope>NUCLEOTIDE SEQUENCE</scope>
    <source>
        <strain evidence="1">Rsan-2018</strain>
    </source>
</reference>
<organism evidence="1 2">
    <name type="scientific">Rhipicephalus sanguineus</name>
    <name type="common">Brown dog tick</name>
    <name type="synonym">Ixodes sanguineus</name>
    <dbReference type="NCBI Taxonomy" id="34632"/>
    <lineage>
        <taxon>Eukaryota</taxon>
        <taxon>Metazoa</taxon>
        <taxon>Ecdysozoa</taxon>
        <taxon>Arthropoda</taxon>
        <taxon>Chelicerata</taxon>
        <taxon>Arachnida</taxon>
        <taxon>Acari</taxon>
        <taxon>Parasitiformes</taxon>
        <taxon>Ixodida</taxon>
        <taxon>Ixodoidea</taxon>
        <taxon>Ixodidae</taxon>
        <taxon>Rhipicephalinae</taxon>
        <taxon>Rhipicephalus</taxon>
        <taxon>Rhipicephalus</taxon>
    </lineage>
</organism>
<gene>
    <name evidence="1" type="ORF">HPB52_010536</name>
</gene>
<dbReference type="AlphaFoldDB" id="A0A9D4YP41"/>
<accession>A0A9D4YP41</accession>
<reference evidence="1" key="2">
    <citation type="submission" date="2021-09" db="EMBL/GenBank/DDBJ databases">
        <authorList>
            <person name="Jia N."/>
            <person name="Wang J."/>
            <person name="Shi W."/>
            <person name="Du L."/>
            <person name="Sun Y."/>
            <person name="Zhan W."/>
            <person name="Jiang J."/>
            <person name="Wang Q."/>
            <person name="Zhang B."/>
            <person name="Ji P."/>
            <person name="Sakyi L.B."/>
            <person name="Cui X."/>
            <person name="Yuan T."/>
            <person name="Jiang B."/>
            <person name="Yang W."/>
            <person name="Lam T.T.-Y."/>
            <person name="Chang Q."/>
            <person name="Ding S."/>
            <person name="Wang X."/>
            <person name="Zhu J."/>
            <person name="Ruan X."/>
            <person name="Zhao L."/>
            <person name="Wei J."/>
            <person name="Que T."/>
            <person name="Du C."/>
            <person name="Cheng J."/>
            <person name="Dai P."/>
            <person name="Han X."/>
            <person name="Huang E."/>
            <person name="Gao Y."/>
            <person name="Liu J."/>
            <person name="Shao H."/>
            <person name="Ye R."/>
            <person name="Li L."/>
            <person name="Wei W."/>
            <person name="Wang X."/>
            <person name="Wang C."/>
            <person name="Huo Q."/>
            <person name="Li W."/>
            <person name="Guo W."/>
            <person name="Chen H."/>
            <person name="Chen S."/>
            <person name="Zhou L."/>
            <person name="Zhou L."/>
            <person name="Ni X."/>
            <person name="Tian J."/>
            <person name="Zhou Y."/>
            <person name="Sheng Y."/>
            <person name="Liu T."/>
            <person name="Pan Y."/>
            <person name="Xia L."/>
            <person name="Li J."/>
            <person name="Zhao F."/>
            <person name="Cao W."/>
        </authorList>
    </citation>
    <scope>NUCLEOTIDE SEQUENCE</scope>
    <source>
        <strain evidence="1">Rsan-2018</strain>
        <tissue evidence="1">Larvae</tissue>
    </source>
</reference>
<comment type="caution">
    <text evidence="1">The sequence shown here is derived from an EMBL/GenBank/DDBJ whole genome shotgun (WGS) entry which is preliminary data.</text>
</comment>
<dbReference type="Proteomes" id="UP000821837">
    <property type="component" value="Chromosome 1"/>
</dbReference>
<evidence type="ECO:0000313" key="2">
    <source>
        <dbReference type="Proteomes" id="UP000821837"/>
    </source>
</evidence>
<proteinExistence type="predicted"/>